<evidence type="ECO:0000313" key="1">
    <source>
        <dbReference type="EMBL" id="ACH40029.1"/>
    </source>
</evidence>
<proteinExistence type="predicted"/>
<organism evidence="1 2">
    <name type="scientific">Citrifermentans bemidjiense (strain ATCC BAA-1014 / DSM 16622 / JCM 12645 / Bem)</name>
    <name type="common">Geobacter bemidjiensis</name>
    <dbReference type="NCBI Taxonomy" id="404380"/>
    <lineage>
        <taxon>Bacteria</taxon>
        <taxon>Pseudomonadati</taxon>
        <taxon>Thermodesulfobacteriota</taxon>
        <taxon>Desulfuromonadia</taxon>
        <taxon>Geobacterales</taxon>
        <taxon>Geobacteraceae</taxon>
        <taxon>Citrifermentans</taxon>
    </lineage>
</organism>
<evidence type="ECO:0000313" key="2">
    <source>
        <dbReference type="Proteomes" id="UP000008825"/>
    </source>
</evidence>
<dbReference type="Proteomes" id="UP000008825">
    <property type="component" value="Chromosome"/>
</dbReference>
<dbReference type="AlphaFoldDB" id="B5E860"/>
<reference evidence="1 2" key="2">
    <citation type="journal article" date="2010" name="BMC Genomics">
        <title>The genome of Geobacter bemidjiensis, exemplar for the subsurface clade of Geobacter species that predominate in Fe(III)-reducing subsurface environments.</title>
        <authorList>
            <person name="Aklujkar M."/>
            <person name="Young N.D."/>
            <person name="Holmes D."/>
            <person name="Chavan M."/>
            <person name="Risso C."/>
            <person name="Kiss H.E."/>
            <person name="Han C.S."/>
            <person name="Land M.L."/>
            <person name="Lovley D.R."/>
        </authorList>
    </citation>
    <scope>NUCLEOTIDE SEQUENCE [LARGE SCALE GENOMIC DNA]</scope>
    <source>
        <strain evidence="2">ATCC BAA-1014 / DSM 16622 / JCM 12645 / Bem</strain>
    </source>
</reference>
<reference evidence="1 2" key="1">
    <citation type="submission" date="2008-07" db="EMBL/GenBank/DDBJ databases">
        <title>Complete sequence of Geobacter bemidjiensis BEM.</title>
        <authorList>
            <consortium name="US DOE Joint Genome Institute"/>
            <person name="Lucas S."/>
            <person name="Copeland A."/>
            <person name="Lapidus A."/>
            <person name="Glavina del Rio T."/>
            <person name="Dalin E."/>
            <person name="Tice H."/>
            <person name="Bruce D."/>
            <person name="Goodwin L."/>
            <person name="Pitluck S."/>
            <person name="Kiss H."/>
            <person name="Brettin T."/>
            <person name="Detter J.C."/>
            <person name="Han C."/>
            <person name="Kuske C.R."/>
            <person name="Schmutz J."/>
            <person name="Larimer F."/>
            <person name="Land M."/>
            <person name="Hauser L."/>
            <person name="Kyrpides N."/>
            <person name="Lykidis A."/>
            <person name="Lovley D."/>
            <person name="Richardson P."/>
        </authorList>
    </citation>
    <scope>NUCLEOTIDE SEQUENCE [LARGE SCALE GENOMIC DNA]</scope>
    <source>
        <strain evidence="2">ATCC BAA-1014 / DSM 16622 / JCM 12645 / Bem</strain>
    </source>
</reference>
<dbReference type="KEGG" id="gbm:Gbem_3027"/>
<accession>B5E860</accession>
<protein>
    <submittedName>
        <fullName evidence="1">Uncharacterized protein</fullName>
    </submittedName>
</protein>
<keyword evidence="2" id="KW-1185">Reference proteome</keyword>
<name>B5E860_CITBB</name>
<gene>
    <name evidence="1" type="ordered locus">Gbem_3027</name>
</gene>
<dbReference type="HOGENOM" id="CLU_3396697_0_0_7"/>
<dbReference type="STRING" id="404380.Gbem_3027"/>
<sequence>MSQPWLGYGALGKFLPERPKECKKYPLFLGG</sequence>
<dbReference type="EMBL" id="CP001124">
    <property type="protein sequence ID" value="ACH40029.1"/>
    <property type="molecule type" value="Genomic_DNA"/>
</dbReference>